<dbReference type="AlphaFoldDB" id="A0A427XLU6"/>
<dbReference type="Proteomes" id="UP000279236">
    <property type="component" value="Unassembled WGS sequence"/>
</dbReference>
<dbReference type="EMBL" id="RSCE01000009">
    <property type="protein sequence ID" value="RSH79798.1"/>
    <property type="molecule type" value="Genomic_DNA"/>
</dbReference>
<dbReference type="RefSeq" id="XP_028474907.1">
    <property type="nucleotide sequence ID" value="XM_028624739.1"/>
</dbReference>
<dbReference type="GeneID" id="39594001"/>
<organism evidence="2 3">
    <name type="scientific">Apiotrichum porosum</name>
    <dbReference type="NCBI Taxonomy" id="105984"/>
    <lineage>
        <taxon>Eukaryota</taxon>
        <taxon>Fungi</taxon>
        <taxon>Dikarya</taxon>
        <taxon>Basidiomycota</taxon>
        <taxon>Agaricomycotina</taxon>
        <taxon>Tremellomycetes</taxon>
        <taxon>Trichosporonales</taxon>
        <taxon>Trichosporonaceae</taxon>
        <taxon>Apiotrichum</taxon>
    </lineage>
</organism>
<protein>
    <submittedName>
        <fullName evidence="2">Uncharacterized protein</fullName>
    </submittedName>
</protein>
<evidence type="ECO:0000313" key="2">
    <source>
        <dbReference type="EMBL" id="RSH79798.1"/>
    </source>
</evidence>
<keyword evidence="3" id="KW-1185">Reference proteome</keyword>
<gene>
    <name evidence="2" type="ORF">EHS24_009458</name>
</gene>
<evidence type="ECO:0000313" key="3">
    <source>
        <dbReference type="Proteomes" id="UP000279236"/>
    </source>
</evidence>
<evidence type="ECO:0000256" key="1">
    <source>
        <dbReference type="SAM" id="MobiDB-lite"/>
    </source>
</evidence>
<proteinExistence type="predicted"/>
<accession>A0A427XLU6</accession>
<reference evidence="2 3" key="1">
    <citation type="submission" date="2018-11" db="EMBL/GenBank/DDBJ databases">
        <title>Genome sequence of Apiotrichum porosum DSM 27194.</title>
        <authorList>
            <person name="Aliyu H."/>
            <person name="Gorte O."/>
            <person name="Ochsenreither K."/>
        </authorList>
    </citation>
    <scope>NUCLEOTIDE SEQUENCE [LARGE SCALE GENOMIC DNA]</scope>
    <source>
        <strain evidence="2 3">DSM 27194</strain>
    </source>
</reference>
<comment type="caution">
    <text evidence="2">The sequence shown here is derived from an EMBL/GenBank/DDBJ whole genome shotgun (WGS) entry which is preliminary data.</text>
</comment>
<feature type="compositionally biased region" description="Basic and acidic residues" evidence="1">
    <location>
        <begin position="63"/>
        <end position="78"/>
    </location>
</feature>
<feature type="compositionally biased region" description="Low complexity" evidence="1">
    <location>
        <begin position="79"/>
        <end position="89"/>
    </location>
</feature>
<feature type="region of interest" description="Disordered" evidence="1">
    <location>
        <begin position="43"/>
        <end position="117"/>
    </location>
</feature>
<sequence>MPSFLSSLKKELYSAAMLTSGAPSVIGPAGVPADELEAYKKRKAAEAAAAAEAAGRPPPPQHNENEAHKARQQQHDAQQDAALDTTTHTEPLVARGSLPPVNPVTTSRHWWQKKQSV</sequence>
<name>A0A427XLU6_9TREE</name>